<dbReference type="Gene3D" id="3.40.50.970">
    <property type="match status" value="1"/>
</dbReference>
<keyword evidence="3" id="KW-0786">Thiamine pyrophosphate</keyword>
<gene>
    <name evidence="5" type="ordered locus">Spirs_2992</name>
</gene>
<dbReference type="OrthoDB" id="8732661at2"/>
<dbReference type="RefSeq" id="WP_013255553.1">
    <property type="nucleotide sequence ID" value="NC_014364.1"/>
</dbReference>
<evidence type="ECO:0000259" key="4">
    <source>
        <dbReference type="Pfam" id="PF00456"/>
    </source>
</evidence>
<dbReference type="KEGG" id="ssm:Spirs_2992"/>
<dbReference type="eggNOG" id="COG3959">
    <property type="taxonomic scope" value="Bacteria"/>
</dbReference>
<evidence type="ECO:0000313" key="6">
    <source>
        <dbReference type="Proteomes" id="UP000002318"/>
    </source>
</evidence>
<dbReference type="AlphaFoldDB" id="E1R3X3"/>
<evidence type="ECO:0000256" key="1">
    <source>
        <dbReference type="ARBA" id="ARBA00001964"/>
    </source>
</evidence>
<dbReference type="EMBL" id="CP002116">
    <property type="protein sequence ID" value="ADK82094.1"/>
    <property type="molecule type" value="Genomic_DNA"/>
</dbReference>
<name>E1R3X3_SEDSS</name>
<dbReference type="Pfam" id="PF00456">
    <property type="entry name" value="Transketolase_N"/>
    <property type="match status" value="1"/>
</dbReference>
<sequence length="280" mass="30952">MLQESEHEALKRKALEIRKLTIDEIGYLGVGHIGGAMSVVEVLTLLYGKWLRIDPADPKKEERDRVVLSKGHAGPALYAVLADKGYFPMEWLHTLNKGGTRLPSHCDMKLTPGIDFSTGSLGQGSSAAVGIALGQKLRKQESRTFLILGDGESQEGQVWEAAMFAAHYHLDNLIAFTDYNKQQLDGMTGDIMSIDDITTKYNGFGWHVQRVDGHCFPSINRAIERAVEEKGRPHMIVLDTLKSKGFIPGEGVLSNHNMSFSYETAKEAIAELERREGAAK</sequence>
<protein>
    <submittedName>
        <fullName evidence="5">Transketolase domain protein</fullName>
    </submittedName>
</protein>
<reference evidence="5 6" key="1">
    <citation type="journal article" date="2010" name="Stand. Genomic Sci.">
        <title>Complete genome sequence of Spirochaeta smaragdinae type strain (SEBR 4228).</title>
        <authorList>
            <person name="Mavromatis K."/>
            <person name="Yasawong M."/>
            <person name="Chertkov O."/>
            <person name="Lapidus A."/>
            <person name="Lucas S."/>
            <person name="Nolan M."/>
            <person name="Del Rio T.G."/>
            <person name="Tice H."/>
            <person name="Cheng J.F."/>
            <person name="Pitluck S."/>
            <person name="Liolios K."/>
            <person name="Ivanova N."/>
            <person name="Tapia R."/>
            <person name="Han C."/>
            <person name="Bruce D."/>
            <person name="Goodwin L."/>
            <person name="Pati A."/>
            <person name="Chen A."/>
            <person name="Palaniappan K."/>
            <person name="Land M."/>
            <person name="Hauser L."/>
            <person name="Chang Y.J."/>
            <person name="Jeffries C.D."/>
            <person name="Detter J.C."/>
            <person name="Rohde M."/>
            <person name="Brambilla E."/>
            <person name="Spring S."/>
            <person name="Goker M."/>
            <person name="Sikorski J."/>
            <person name="Woyke T."/>
            <person name="Bristow J."/>
            <person name="Eisen J.A."/>
            <person name="Markowitz V."/>
            <person name="Hugenholtz P."/>
            <person name="Klenk H.P."/>
            <person name="Kyrpides N.C."/>
        </authorList>
    </citation>
    <scope>NUCLEOTIDE SEQUENCE [LARGE SCALE GENOMIC DNA]</scope>
    <source>
        <strain evidence="6">DSM 11293 / JCM 15392 / SEBR 4228</strain>
    </source>
</reference>
<dbReference type="InterPro" id="IPR029061">
    <property type="entry name" value="THDP-binding"/>
</dbReference>
<feature type="domain" description="Transketolase N-terminal" evidence="4">
    <location>
        <begin position="14"/>
        <end position="246"/>
    </location>
</feature>
<evidence type="ECO:0000256" key="3">
    <source>
        <dbReference type="ARBA" id="ARBA00023052"/>
    </source>
</evidence>
<evidence type="ECO:0000256" key="2">
    <source>
        <dbReference type="ARBA" id="ARBA00007131"/>
    </source>
</evidence>
<dbReference type="PANTHER" id="PTHR47514:SF1">
    <property type="entry name" value="TRANSKETOLASE N-TERMINAL SECTION-RELATED"/>
    <property type="match status" value="1"/>
</dbReference>
<proteinExistence type="inferred from homology"/>
<dbReference type="InterPro" id="IPR005474">
    <property type="entry name" value="Transketolase_N"/>
</dbReference>
<comment type="similarity">
    <text evidence="2">Belongs to the transketolase family.</text>
</comment>
<dbReference type="STRING" id="573413.Spirs_2992"/>
<accession>E1R3X3</accession>
<evidence type="ECO:0000313" key="5">
    <source>
        <dbReference type="EMBL" id="ADK82094.1"/>
    </source>
</evidence>
<comment type="cofactor">
    <cofactor evidence="1">
        <name>thiamine diphosphate</name>
        <dbReference type="ChEBI" id="CHEBI:58937"/>
    </cofactor>
</comment>
<dbReference type="Proteomes" id="UP000002318">
    <property type="component" value="Chromosome"/>
</dbReference>
<dbReference type="PANTHER" id="PTHR47514">
    <property type="entry name" value="TRANSKETOLASE N-TERMINAL SECTION-RELATED"/>
    <property type="match status" value="1"/>
</dbReference>
<dbReference type="CDD" id="cd02012">
    <property type="entry name" value="TPP_TK"/>
    <property type="match status" value="1"/>
</dbReference>
<dbReference type="SUPFAM" id="SSF52518">
    <property type="entry name" value="Thiamin diphosphate-binding fold (THDP-binding)"/>
    <property type="match status" value="1"/>
</dbReference>
<organism evidence="5 6">
    <name type="scientific">Sediminispirochaeta smaragdinae (strain DSM 11293 / JCM 15392 / SEBR 4228)</name>
    <name type="common">Spirochaeta smaragdinae</name>
    <dbReference type="NCBI Taxonomy" id="573413"/>
    <lineage>
        <taxon>Bacteria</taxon>
        <taxon>Pseudomonadati</taxon>
        <taxon>Spirochaetota</taxon>
        <taxon>Spirochaetia</taxon>
        <taxon>Spirochaetales</taxon>
        <taxon>Spirochaetaceae</taxon>
        <taxon>Sediminispirochaeta</taxon>
    </lineage>
</organism>
<dbReference type="HOGENOM" id="CLU_009227_4_1_12"/>
<keyword evidence="6" id="KW-1185">Reference proteome</keyword>